<dbReference type="EMBL" id="JAHYIQ010000006">
    <property type="protein sequence ID" value="KAK1131300.1"/>
    <property type="molecule type" value="Genomic_DNA"/>
</dbReference>
<reference evidence="2" key="1">
    <citation type="submission" date="2021-10" db="EMBL/GenBank/DDBJ databases">
        <title>Melipona bicolor Genome sequencing and assembly.</title>
        <authorList>
            <person name="Araujo N.S."/>
            <person name="Arias M.C."/>
        </authorList>
    </citation>
    <scope>NUCLEOTIDE SEQUENCE</scope>
    <source>
        <strain evidence="2">USP_2M_L1-L4_2017</strain>
        <tissue evidence="2">Whole body</tissue>
    </source>
</reference>
<dbReference type="Proteomes" id="UP001177670">
    <property type="component" value="Unassembled WGS sequence"/>
</dbReference>
<sequence>MLVTGEHENTAKREEPTVADKNAGNRECARAADDPALANEEKREVGQKSFSGRRGQRRAYAAPHVFPVQKEMGEGLPG</sequence>
<feature type="region of interest" description="Disordered" evidence="1">
    <location>
        <begin position="1"/>
        <end position="78"/>
    </location>
</feature>
<keyword evidence="3" id="KW-1185">Reference proteome</keyword>
<gene>
    <name evidence="2" type="ORF">K0M31_017587</name>
</gene>
<organism evidence="2 3">
    <name type="scientific">Melipona bicolor</name>
    <dbReference type="NCBI Taxonomy" id="60889"/>
    <lineage>
        <taxon>Eukaryota</taxon>
        <taxon>Metazoa</taxon>
        <taxon>Ecdysozoa</taxon>
        <taxon>Arthropoda</taxon>
        <taxon>Hexapoda</taxon>
        <taxon>Insecta</taxon>
        <taxon>Pterygota</taxon>
        <taxon>Neoptera</taxon>
        <taxon>Endopterygota</taxon>
        <taxon>Hymenoptera</taxon>
        <taxon>Apocrita</taxon>
        <taxon>Aculeata</taxon>
        <taxon>Apoidea</taxon>
        <taxon>Anthophila</taxon>
        <taxon>Apidae</taxon>
        <taxon>Melipona</taxon>
    </lineage>
</organism>
<evidence type="ECO:0000256" key="1">
    <source>
        <dbReference type="SAM" id="MobiDB-lite"/>
    </source>
</evidence>
<evidence type="ECO:0000313" key="2">
    <source>
        <dbReference type="EMBL" id="KAK1131300.1"/>
    </source>
</evidence>
<protein>
    <submittedName>
        <fullName evidence="2">Uncharacterized protein</fullName>
    </submittedName>
</protein>
<evidence type="ECO:0000313" key="3">
    <source>
        <dbReference type="Proteomes" id="UP001177670"/>
    </source>
</evidence>
<feature type="compositionally biased region" description="Basic and acidic residues" evidence="1">
    <location>
        <begin position="1"/>
        <end position="46"/>
    </location>
</feature>
<dbReference type="AlphaFoldDB" id="A0AA40G554"/>
<proteinExistence type="predicted"/>
<comment type="caution">
    <text evidence="2">The sequence shown here is derived from an EMBL/GenBank/DDBJ whole genome shotgun (WGS) entry which is preliminary data.</text>
</comment>
<accession>A0AA40G554</accession>
<name>A0AA40G554_9HYME</name>